<dbReference type="PANTHER" id="PTHR33510:SF5">
    <property type="entry name" value="PROTEIN TIC 20-II, CHLOROPLASTIC"/>
    <property type="match status" value="1"/>
</dbReference>
<evidence type="ECO:0000256" key="4">
    <source>
        <dbReference type="ARBA" id="ARBA00022989"/>
    </source>
</evidence>
<comment type="caution">
    <text evidence="7">The sequence shown here is derived from an EMBL/GenBank/DDBJ whole genome shotgun (WGS) entry which is preliminary data.</text>
</comment>
<gene>
    <name evidence="7" type="ORF">C7B65_12695</name>
</gene>
<dbReference type="OrthoDB" id="558786at2"/>
<evidence type="ECO:0000256" key="6">
    <source>
        <dbReference type="SAM" id="Phobius"/>
    </source>
</evidence>
<keyword evidence="4 6" id="KW-1133">Transmembrane helix</keyword>
<reference evidence="7 8" key="2">
    <citation type="submission" date="2018-03" db="EMBL/GenBank/DDBJ databases">
        <title>The ancient ancestry and fast evolution of plastids.</title>
        <authorList>
            <person name="Moore K.R."/>
            <person name="Magnabosco C."/>
            <person name="Momper L."/>
            <person name="Gold D.A."/>
            <person name="Bosak T."/>
            <person name="Fournier G.P."/>
        </authorList>
    </citation>
    <scope>NUCLEOTIDE SEQUENCE [LARGE SCALE GENOMIC DNA]</scope>
    <source>
        <strain evidence="7 8">ULC007</strain>
    </source>
</reference>
<dbReference type="GO" id="GO:0016020">
    <property type="term" value="C:membrane"/>
    <property type="evidence" value="ECO:0007669"/>
    <property type="project" value="UniProtKB-SubCell"/>
</dbReference>
<feature type="transmembrane region" description="Helical" evidence="6">
    <location>
        <begin position="91"/>
        <end position="113"/>
    </location>
</feature>
<dbReference type="InterPro" id="IPR005691">
    <property type="entry name" value="Tic20"/>
</dbReference>
<evidence type="ECO:0000313" key="8">
    <source>
        <dbReference type="Proteomes" id="UP000238634"/>
    </source>
</evidence>
<evidence type="ECO:0008006" key="9">
    <source>
        <dbReference type="Google" id="ProtNLM"/>
    </source>
</evidence>
<dbReference type="PANTHER" id="PTHR33510">
    <property type="entry name" value="PROTEIN TIC 20-II, CHLOROPLASTIC"/>
    <property type="match status" value="1"/>
</dbReference>
<dbReference type="EMBL" id="PVWG01000012">
    <property type="protein sequence ID" value="PSB19134.1"/>
    <property type="molecule type" value="Genomic_DNA"/>
</dbReference>
<sequence length="165" mass="18068">MSLRGSTTVSDRIFACLAYLLPLLDLIVLVSAPLAITNSFLTPLLAIIALPLSPLLAVYFSLGGITAFVVFFALFLLVVRNENIPHFIRFNVMQAILFGIVLSLISILWQYVFASLLGMGFLTQTLFNAIFLGMIVAVGYSIVQSALGRYAEIPTISDAVYMQVR</sequence>
<protein>
    <recommendedName>
        <fullName evidence="9">DUF4870 domain-containing protein</fullName>
    </recommendedName>
</protein>
<organism evidence="7 8">
    <name type="scientific">Phormidesmis priestleyi ULC007</name>
    <dbReference type="NCBI Taxonomy" id="1920490"/>
    <lineage>
        <taxon>Bacteria</taxon>
        <taxon>Bacillati</taxon>
        <taxon>Cyanobacteriota</taxon>
        <taxon>Cyanophyceae</taxon>
        <taxon>Leptolyngbyales</taxon>
        <taxon>Leptolyngbyaceae</taxon>
        <taxon>Phormidesmis</taxon>
    </lineage>
</organism>
<dbReference type="Pfam" id="PF16166">
    <property type="entry name" value="TIC20"/>
    <property type="match status" value="1"/>
</dbReference>
<dbReference type="STRING" id="1920490.GCA_001895925_04359"/>
<feature type="transmembrane region" description="Helical" evidence="6">
    <location>
        <begin position="125"/>
        <end position="143"/>
    </location>
</feature>
<reference evidence="7 8" key="1">
    <citation type="submission" date="2018-02" db="EMBL/GenBank/DDBJ databases">
        <authorList>
            <person name="Cohen D.B."/>
            <person name="Kent A.D."/>
        </authorList>
    </citation>
    <scope>NUCLEOTIDE SEQUENCE [LARGE SCALE GENOMIC DNA]</scope>
    <source>
        <strain evidence="7 8">ULC007</strain>
    </source>
</reference>
<evidence type="ECO:0000256" key="5">
    <source>
        <dbReference type="ARBA" id="ARBA00023136"/>
    </source>
</evidence>
<keyword evidence="5 6" id="KW-0472">Membrane</keyword>
<dbReference type="AlphaFoldDB" id="A0A2T1DFA7"/>
<name>A0A2T1DFA7_9CYAN</name>
<evidence type="ECO:0000256" key="3">
    <source>
        <dbReference type="ARBA" id="ARBA00022692"/>
    </source>
</evidence>
<dbReference type="RefSeq" id="WP_073070453.1">
    <property type="nucleotide sequence ID" value="NZ_MPPI01000007.1"/>
</dbReference>
<proteinExistence type="inferred from homology"/>
<dbReference type="Proteomes" id="UP000238634">
    <property type="component" value="Unassembled WGS sequence"/>
</dbReference>
<feature type="transmembrane region" description="Helical" evidence="6">
    <location>
        <begin position="12"/>
        <end position="36"/>
    </location>
</feature>
<keyword evidence="3 6" id="KW-0812">Transmembrane</keyword>
<feature type="transmembrane region" description="Helical" evidence="6">
    <location>
        <begin position="56"/>
        <end position="79"/>
    </location>
</feature>
<evidence type="ECO:0000256" key="2">
    <source>
        <dbReference type="ARBA" id="ARBA00009596"/>
    </source>
</evidence>
<accession>A0A2T1DFA7</accession>
<evidence type="ECO:0000313" key="7">
    <source>
        <dbReference type="EMBL" id="PSB19134.1"/>
    </source>
</evidence>
<keyword evidence="8" id="KW-1185">Reference proteome</keyword>
<evidence type="ECO:0000256" key="1">
    <source>
        <dbReference type="ARBA" id="ARBA00004141"/>
    </source>
</evidence>
<comment type="similarity">
    <text evidence="2">Belongs to the Tic20 family.</text>
</comment>
<comment type="subcellular location">
    <subcellularLocation>
        <location evidence="1">Membrane</location>
        <topology evidence="1">Multi-pass membrane protein</topology>
    </subcellularLocation>
</comment>